<reference evidence="3 4" key="1">
    <citation type="journal article" date="2018" name="Nat. Ecol. Evol.">
        <title>Pezizomycetes genomes reveal the molecular basis of ectomycorrhizal truffle lifestyle.</title>
        <authorList>
            <person name="Murat C."/>
            <person name="Payen T."/>
            <person name="Noel B."/>
            <person name="Kuo A."/>
            <person name="Morin E."/>
            <person name="Chen J."/>
            <person name="Kohler A."/>
            <person name="Krizsan K."/>
            <person name="Balestrini R."/>
            <person name="Da Silva C."/>
            <person name="Montanini B."/>
            <person name="Hainaut M."/>
            <person name="Levati E."/>
            <person name="Barry K.W."/>
            <person name="Belfiori B."/>
            <person name="Cichocki N."/>
            <person name="Clum A."/>
            <person name="Dockter R.B."/>
            <person name="Fauchery L."/>
            <person name="Guy J."/>
            <person name="Iotti M."/>
            <person name="Le Tacon F."/>
            <person name="Lindquist E.A."/>
            <person name="Lipzen A."/>
            <person name="Malagnac F."/>
            <person name="Mello A."/>
            <person name="Molinier V."/>
            <person name="Miyauchi S."/>
            <person name="Poulain J."/>
            <person name="Riccioni C."/>
            <person name="Rubini A."/>
            <person name="Sitrit Y."/>
            <person name="Splivallo R."/>
            <person name="Traeger S."/>
            <person name="Wang M."/>
            <person name="Zifcakova L."/>
            <person name="Wipf D."/>
            <person name="Zambonelli A."/>
            <person name="Paolocci F."/>
            <person name="Nowrousian M."/>
            <person name="Ottonello S."/>
            <person name="Baldrian P."/>
            <person name="Spatafora J.W."/>
            <person name="Henrissat B."/>
            <person name="Nagy L.G."/>
            <person name="Aury J.M."/>
            <person name="Wincker P."/>
            <person name="Grigoriev I.V."/>
            <person name="Bonfante P."/>
            <person name="Martin F.M."/>
        </authorList>
    </citation>
    <scope>NUCLEOTIDE SEQUENCE [LARGE SCALE GENOMIC DNA]</scope>
    <source>
        <strain evidence="3 4">120613-1</strain>
    </source>
</reference>
<name>A0A3N4K4M2_9PEZI</name>
<dbReference type="Gene3D" id="3.40.50.1820">
    <property type="entry name" value="alpha/beta hydrolase"/>
    <property type="match status" value="1"/>
</dbReference>
<dbReference type="InterPro" id="IPR050300">
    <property type="entry name" value="GDXG_lipolytic_enzyme"/>
</dbReference>
<dbReference type="InterPro" id="IPR029058">
    <property type="entry name" value="AB_hydrolase_fold"/>
</dbReference>
<dbReference type="InterPro" id="IPR013094">
    <property type="entry name" value="AB_hydrolase_3"/>
</dbReference>
<protein>
    <recommendedName>
        <fullName evidence="2">Alpha/beta hydrolase fold-3 domain-containing protein</fullName>
    </recommendedName>
</protein>
<dbReference type="PANTHER" id="PTHR48081">
    <property type="entry name" value="AB HYDROLASE SUPERFAMILY PROTEIN C4A8.06C"/>
    <property type="match status" value="1"/>
</dbReference>
<gene>
    <name evidence="3" type="ORF">L873DRAFT_1804631</name>
</gene>
<evidence type="ECO:0000313" key="4">
    <source>
        <dbReference type="Proteomes" id="UP000276215"/>
    </source>
</evidence>
<dbReference type="Pfam" id="PF07859">
    <property type="entry name" value="Abhydrolase_3"/>
    <property type="match status" value="1"/>
</dbReference>
<dbReference type="STRING" id="1336337.A0A3N4K4M2"/>
<dbReference type="AlphaFoldDB" id="A0A3N4K4M2"/>
<keyword evidence="1" id="KW-0378">Hydrolase</keyword>
<feature type="domain" description="Alpha/beta hydrolase fold-3" evidence="2">
    <location>
        <begin position="68"/>
        <end position="276"/>
    </location>
</feature>
<sequence length="303" mass="33255">MLYHYTLPIPVARAAFEAAMGNISEPSPIKITTKILYLPVGPTNNVTVYFYKPEFGDGKEGQDLLPVLVYFHGGGWILGNPKIYERTVIDLIHETGAAVFFVYYTPSPEAVYPVPIEQSYSAVQWLLERGDMIGVNSTKMGFVGDSAGGAMSAAVILLSIKRKTPLPKYQVLFSPVTELSCESETYREFAQGPGLTLATARWMVSAYAPDVNSRLQDIASPARASDEDLAKFPETLIIVAEVDMLRQDGEDFGRRLQKLGVYTTIFRALGTIHDFVTLNPLAKIPATRAAIELAGLKLKKALC</sequence>
<dbReference type="GO" id="GO:0016787">
    <property type="term" value="F:hydrolase activity"/>
    <property type="evidence" value="ECO:0007669"/>
    <property type="project" value="UniProtKB-KW"/>
</dbReference>
<dbReference type="PANTHER" id="PTHR48081:SF8">
    <property type="entry name" value="ALPHA_BETA HYDROLASE FOLD-3 DOMAIN-CONTAINING PROTEIN-RELATED"/>
    <property type="match status" value="1"/>
</dbReference>
<dbReference type="EMBL" id="ML120377">
    <property type="protein sequence ID" value="RPB00865.1"/>
    <property type="molecule type" value="Genomic_DNA"/>
</dbReference>
<dbReference type="SUPFAM" id="SSF53474">
    <property type="entry name" value="alpha/beta-Hydrolases"/>
    <property type="match status" value="1"/>
</dbReference>
<organism evidence="3 4">
    <name type="scientific">Choiromyces venosus 120613-1</name>
    <dbReference type="NCBI Taxonomy" id="1336337"/>
    <lineage>
        <taxon>Eukaryota</taxon>
        <taxon>Fungi</taxon>
        <taxon>Dikarya</taxon>
        <taxon>Ascomycota</taxon>
        <taxon>Pezizomycotina</taxon>
        <taxon>Pezizomycetes</taxon>
        <taxon>Pezizales</taxon>
        <taxon>Tuberaceae</taxon>
        <taxon>Choiromyces</taxon>
    </lineage>
</organism>
<dbReference type="Proteomes" id="UP000276215">
    <property type="component" value="Unassembled WGS sequence"/>
</dbReference>
<evidence type="ECO:0000313" key="3">
    <source>
        <dbReference type="EMBL" id="RPB00865.1"/>
    </source>
</evidence>
<dbReference type="OrthoDB" id="433474at2759"/>
<accession>A0A3N4K4M2</accession>
<evidence type="ECO:0000256" key="1">
    <source>
        <dbReference type="ARBA" id="ARBA00022801"/>
    </source>
</evidence>
<evidence type="ECO:0000259" key="2">
    <source>
        <dbReference type="Pfam" id="PF07859"/>
    </source>
</evidence>
<proteinExistence type="predicted"/>
<keyword evidence="4" id="KW-1185">Reference proteome</keyword>